<dbReference type="PANTHER" id="PTHR21301">
    <property type="entry name" value="REVERSE TRANSCRIPTASE"/>
    <property type="match status" value="1"/>
</dbReference>
<proteinExistence type="predicted"/>
<dbReference type="Proteomes" id="UP001066276">
    <property type="component" value="Chromosome 5"/>
</dbReference>
<dbReference type="EMBL" id="JANPWB010000009">
    <property type="protein sequence ID" value="KAJ1151358.1"/>
    <property type="molecule type" value="Genomic_DNA"/>
</dbReference>
<dbReference type="AlphaFoldDB" id="A0AAV7RH86"/>
<gene>
    <name evidence="1" type="ORF">NDU88_004140</name>
</gene>
<comment type="caution">
    <text evidence="1">The sequence shown here is derived from an EMBL/GenBank/DDBJ whole genome shotgun (WGS) entry which is preliminary data.</text>
</comment>
<dbReference type="PANTHER" id="PTHR21301:SF12">
    <property type="match status" value="1"/>
</dbReference>
<evidence type="ECO:0000313" key="1">
    <source>
        <dbReference type="EMBL" id="KAJ1151358.1"/>
    </source>
</evidence>
<accession>A0AAV7RH86</accession>
<protein>
    <recommendedName>
        <fullName evidence="3">Reverse transcriptase domain-containing protein</fullName>
    </recommendedName>
</protein>
<evidence type="ECO:0008006" key="3">
    <source>
        <dbReference type="Google" id="ProtNLM"/>
    </source>
</evidence>
<reference evidence="1" key="1">
    <citation type="journal article" date="2022" name="bioRxiv">
        <title>Sequencing and chromosome-scale assembly of the giantPleurodeles waltlgenome.</title>
        <authorList>
            <person name="Brown T."/>
            <person name="Elewa A."/>
            <person name="Iarovenko S."/>
            <person name="Subramanian E."/>
            <person name="Araus A.J."/>
            <person name="Petzold A."/>
            <person name="Susuki M."/>
            <person name="Suzuki K.-i.T."/>
            <person name="Hayashi T."/>
            <person name="Toyoda A."/>
            <person name="Oliveira C."/>
            <person name="Osipova E."/>
            <person name="Leigh N.D."/>
            <person name="Simon A."/>
            <person name="Yun M.H."/>
        </authorList>
    </citation>
    <scope>NUCLEOTIDE SEQUENCE</scope>
    <source>
        <strain evidence="1">20211129_DDA</strain>
        <tissue evidence="1">Liver</tissue>
    </source>
</reference>
<sequence length="300" mass="34042">MAIASGVKRTLTSELRDIERNKHTAECKAALQGNAGNDMSILQKQWNEVESRLRKFDYRHYTKRLQMEEDRSSRMLAWLVKGEQKRAPINAIRLDTDPSIIIKPADKGGPTVILSVAMYKDQCQCLLGDAHHYKRLSQDPTPDIQEEISFLVTRGMENDWITRPEAAFLTQSNQKIPYFCILPKIQKGKVPPPGRPIVSGIGSILEPLSQFCDVFLQPLVKQIPTYPKDTTDALVLLDSMPFDRNTELLITLDVESLYTNIPQEATLEVICELSENNRSDSRTPPEFILDLAHLAELLRI</sequence>
<evidence type="ECO:0000313" key="2">
    <source>
        <dbReference type="Proteomes" id="UP001066276"/>
    </source>
</evidence>
<organism evidence="1 2">
    <name type="scientific">Pleurodeles waltl</name>
    <name type="common">Iberian ribbed newt</name>
    <dbReference type="NCBI Taxonomy" id="8319"/>
    <lineage>
        <taxon>Eukaryota</taxon>
        <taxon>Metazoa</taxon>
        <taxon>Chordata</taxon>
        <taxon>Craniata</taxon>
        <taxon>Vertebrata</taxon>
        <taxon>Euteleostomi</taxon>
        <taxon>Amphibia</taxon>
        <taxon>Batrachia</taxon>
        <taxon>Caudata</taxon>
        <taxon>Salamandroidea</taxon>
        <taxon>Salamandridae</taxon>
        <taxon>Pleurodelinae</taxon>
        <taxon>Pleurodeles</taxon>
    </lineage>
</organism>
<name>A0AAV7RH86_PLEWA</name>
<keyword evidence="2" id="KW-1185">Reference proteome</keyword>